<name>X5M8Q3_BARHN</name>
<dbReference type="EMBL" id="HG969191">
    <property type="protein sequence ID" value="CDO47398.1"/>
    <property type="molecule type" value="Genomic_DNA"/>
</dbReference>
<proteinExistence type="predicted"/>
<organism evidence="1 2">
    <name type="scientific">Bartonella henselae</name>
    <name type="common">Rochalimaea henselae</name>
    <dbReference type="NCBI Taxonomy" id="38323"/>
    <lineage>
        <taxon>Bacteria</taxon>
        <taxon>Pseudomonadati</taxon>
        <taxon>Pseudomonadota</taxon>
        <taxon>Alphaproteobacteria</taxon>
        <taxon>Hyphomicrobiales</taxon>
        <taxon>Bartonellaceae</taxon>
        <taxon>Bartonella</taxon>
    </lineage>
</organism>
<protein>
    <submittedName>
        <fullName evidence="1">Rep related protein</fullName>
    </submittedName>
</protein>
<accession>X5M8Q3</accession>
<dbReference type="AlphaFoldDB" id="X5M8Q3"/>
<dbReference type="RefSeq" id="WP_236095399.1">
    <property type="nucleotide sequence ID" value="NZ_CACVBK010000006.1"/>
</dbReference>
<evidence type="ECO:0000313" key="1">
    <source>
        <dbReference type="EMBL" id="CDO47398.1"/>
    </source>
</evidence>
<gene>
    <name evidence="1" type="ORF">BM1374165_01416</name>
</gene>
<reference evidence="2" key="1">
    <citation type="submission" date="2013-11" db="EMBL/GenBank/DDBJ databases">
        <title>Genome sequencing of Bartonella spp. isolated from human blood.</title>
        <authorList>
            <person name="Raoult D."/>
        </authorList>
    </citation>
    <scope>NUCLEOTIDE SEQUENCE</scope>
    <source>
        <strain evidence="2">BM1374165</strain>
    </source>
</reference>
<dbReference type="PATRIC" id="fig|38323.4.peg.1531"/>
<sequence>MLDEDDVNLWFKQKILDHGILNEFLICNFLTEEPQYLDFETFKESINEGECNKIVAKETKKIVIL</sequence>
<dbReference type="KEGG" id="bhs:BM1374165_01416"/>
<evidence type="ECO:0000313" key="2">
    <source>
        <dbReference type="Proteomes" id="UP000019801"/>
    </source>
</evidence>
<dbReference type="Proteomes" id="UP000019801">
    <property type="component" value="Chromosome I"/>
</dbReference>